<evidence type="ECO:0000256" key="6">
    <source>
        <dbReference type="ARBA" id="ARBA00023136"/>
    </source>
</evidence>
<dbReference type="GO" id="GO:0005886">
    <property type="term" value="C:plasma membrane"/>
    <property type="evidence" value="ECO:0007669"/>
    <property type="project" value="UniProtKB-SubCell"/>
</dbReference>
<evidence type="ECO:0000256" key="5">
    <source>
        <dbReference type="ARBA" id="ARBA00022989"/>
    </source>
</evidence>
<sequence>MAVKAKASSPAAAGELTARQRKRKENLKLVKRNYQLYFFLIPAVVFIAMFMYFPLYGLQIAFKNYRTGDGIWGSEWVGLKWFEQFFNSPNFSTLLANTLIISIYSLVVSFPFPIILALILNYVKNLRFKKFAQTVTYMPYFISTVVLVAMMTLFFSPSSGFINTIIESLGGQPQYFMGESKFFRHLYVWSGVWQSMGYSSIIYIAALSGVSPELHESATIDGANILQRILHIDIPTIMPTMVILLIMALGNVMNVGYEKVYLMQNDMTLDVSEVISTYVYKVGLKSQMFSFSSAIGLFNNVINFIILIVANTAANKITGSGLW</sequence>
<feature type="transmembrane region" description="Helical" evidence="7">
    <location>
        <begin position="288"/>
        <end position="310"/>
    </location>
</feature>
<evidence type="ECO:0000256" key="1">
    <source>
        <dbReference type="ARBA" id="ARBA00004651"/>
    </source>
</evidence>
<dbReference type="InterPro" id="IPR000515">
    <property type="entry name" value="MetI-like"/>
</dbReference>
<comment type="similarity">
    <text evidence="7">Belongs to the binding-protein-dependent transport system permease family.</text>
</comment>
<evidence type="ECO:0000259" key="8">
    <source>
        <dbReference type="PROSITE" id="PS50928"/>
    </source>
</evidence>
<evidence type="ECO:0000256" key="2">
    <source>
        <dbReference type="ARBA" id="ARBA00022448"/>
    </source>
</evidence>
<feature type="domain" description="ABC transmembrane type-1" evidence="8">
    <location>
        <begin position="95"/>
        <end position="310"/>
    </location>
</feature>
<feature type="transmembrane region" description="Helical" evidence="7">
    <location>
        <begin position="237"/>
        <end position="257"/>
    </location>
</feature>
<dbReference type="InterPro" id="IPR035906">
    <property type="entry name" value="MetI-like_sf"/>
</dbReference>
<keyword evidence="2 7" id="KW-0813">Transport</keyword>
<reference evidence="9" key="2">
    <citation type="submission" date="2021-04" db="EMBL/GenBank/DDBJ databases">
        <authorList>
            <person name="Gilroy R."/>
        </authorList>
    </citation>
    <scope>NUCLEOTIDE SEQUENCE</scope>
    <source>
        <strain evidence="9">ChiBcolR8-3208</strain>
    </source>
</reference>
<feature type="transmembrane region" description="Helical" evidence="7">
    <location>
        <begin position="94"/>
        <end position="120"/>
    </location>
</feature>
<organism evidence="9 10">
    <name type="scientific">Candidatus Acutalibacter ornithocaccae</name>
    <dbReference type="NCBI Taxonomy" id="2838416"/>
    <lineage>
        <taxon>Bacteria</taxon>
        <taxon>Bacillati</taxon>
        <taxon>Bacillota</taxon>
        <taxon>Clostridia</taxon>
        <taxon>Eubacteriales</taxon>
        <taxon>Acutalibacteraceae</taxon>
        <taxon>Acutalibacter</taxon>
    </lineage>
</organism>
<keyword evidence="3" id="KW-1003">Cell membrane</keyword>
<dbReference type="InterPro" id="IPR050809">
    <property type="entry name" value="UgpAE/MalFG_permease"/>
</dbReference>
<dbReference type="GO" id="GO:0055085">
    <property type="term" value="P:transmembrane transport"/>
    <property type="evidence" value="ECO:0007669"/>
    <property type="project" value="InterPro"/>
</dbReference>
<dbReference type="SUPFAM" id="SSF161098">
    <property type="entry name" value="MetI-like"/>
    <property type="match status" value="1"/>
</dbReference>
<gene>
    <name evidence="9" type="ORF">H9942_04995</name>
</gene>
<keyword evidence="5 7" id="KW-1133">Transmembrane helix</keyword>
<dbReference type="Pfam" id="PF00528">
    <property type="entry name" value="BPD_transp_1"/>
    <property type="match status" value="1"/>
</dbReference>
<dbReference type="PANTHER" id="PTHR43227">
    <property type="entry name" value="BLL4140 PROTEIN"/>
    <property type="match status" value="1"/>
</dbReference>
<dbReference type="SUPFAM" id="SSF160964">
    <property type="entry name" value="MalF N-terminal region-like"/>
    <property type="match status" value="1"/>
</dbReference>
<feature type="transmembrane region" description="Helical" evidence="7">
    <location>
        <begin position="140"/>
        <end position="166"/>
    </location>
</feature>
<dbReference type="AlphaFoldDB" id="A0A9D2LYL6"/>
<keyword evidence="4 7" id="KW-0812">Transmembrane</keyword>
<comment type="caution">
    <text evidence="9">The sequence shown here is derived from an EMBL/GenBank/DDBJ whole genome shotgun (WGS) entry which is preliminary data.</text>
</comment>
<dbReference type="CDD" id="cd06261">
    <property type="entry name" value="TM_PBP2"/>
    <property type="match status" value="1"/>
</dbReference>
<accession>A0A9D2LYL6</accession>
<dbReference type="EMBL" id="DWXZ01000103">
    <property type="protein sequence ID" value="HJB37409.1"/>
    <property type="molecule type" value="Genomic_DNA"/>
</dbReference>
<dbReference type="PANTHER" id="PTHR43227:SF11">
    <property type="entry name" value="BLL4140 PROTEIN"/>
    <property type="match status" value="1"/>
</dbReference>
<feature type="transmembrane region" description="Helical" evidence="7">
    <location>
        <begin position="186"/>
        <end position="207"/>
    </location>
</feature>
<reference evidence="9" key="1">
    <citation type="journal article" date="2021" name="PeerJ">
        <title>Extensive microbial diversity within the chicken gut microbiome revealed by metagenomics and culture.</title>
        <authorList>
            <person name="Gilroy R."/>
            <person name="Ravi A."/>
            <person name="Getino M."/>
            <person name="Pursley I."/>
            <person name="Horton D.L."/>
            <person name="Alikhan N.F."/>
            <person name="Baker D."/>
            <person name="Gharbi K."/>
            <person name="Hall N."/>
            <person name="Watson M."/>
            <person name="Adriaenssens E.M."/>
            <person name="Foster-Nyarko E."/>
            <person name="Jarju S."/>
            <person name="Secka A."/>
            <person name="Antonio M."/>
            <person name="Oren A."/>
            <person name="Chaudhuri R.R."/>
            <person name="La Ragione R."/>
            <person name="Hildebrand F."/>
            <person name="Pallen M.J."/>
        </authorList>
    </citation>
    <scope>NUCLEOTIDE SEQUENCE</scope>
    <source>
        <strain evidence="9">ChiBcolR8-3208</strain>
    </source>
</reference>
<keyword evidence="6 7" id="KW-0472">Membrane</keyword>
<evidence type="ECO:0000256" key="4">
    <source>
        <dbReference type="ARBA" id="ARBA00022692"/>
    </source>
</evidence>
<comment type="subcellular location">
    <subcellularLocation>
        <location evidence="1 7">Cell membrane</location>
        <topology evidence="1 7">Multi-pass membrane protein</topology>
    </subcellularLocation>
</comment>
<feature type="transmembrane region" description="Helical" evidence="7">
    <location>
        <begin position="36"/>
        <end position="55"/>
    </location>
</feature>
<evidence type="ECO:0000256" key="3">
    <source>
        <dbReference type="ARBA" id="ARBA00022475"/>
    </source>
</evidence>
<dbReference type="Proteomes" id="UP000824214">
    <property type="component" value="Unassembled WGS sequence"/>
</dbReference>
<evidence type="ECO:0000313" key="10">
    <source>
        <dbReference type="Proteomes" id="UP000824214"/>
    </source>
</evidence>
<name>A0A9D2LYL6_9FIRM</name>
<evidence type="ECO:0000313" key="9">
    <source>
        <dbReference type="EMBL" id="HJB37409.1"/>
    </source>
</evidence>
<protein>
    <submittedName>
        <fullName evidence="9">ABC transporter permease subunit</fullName>
    </submittedName>
</protein>
<evidence type="ECO:0000256" key="7">
    <source>
        <dbReference type="RuleBase" id="RU363032"/>
    </source>
</evidence>
<proteinExistence type="inferred from homology"/>
<dbReference type="Gene3D" id="1.10.3720.10">
    <property type="entry name" value="MetI-like"/>
    <property type="match status" value="1"/>
</dbReference>
<dbReference type="PROSITE" id="PS50928">
    <property type="entry name" value="ABC_TM1"/>
    <property type="match status" value="1"/>
</dbReference>